<dbReference type="SMART" id="SM00387">
    <property type="entry name" value="HATPase_c"/>
    <property type="match status" value="1"/>
</dbReference>
<dbReference type="GO" id="GO:0005524">
    <property type="term" value="F:ATP binding"/>
    <property type="evidence" value="ECO:0007669"/>
    <property type="project" value="UniProtKB-KW"/>
</dbReference>
<dbReference type="PRINTS" id="PR00344">
    <property type="entry name" value="BCTRLSENSOR"/>
</dbReference>
<evidence type="ECO:0000256" key="9">
    <source>
        <dbReference type="PROSITE-ProRule" id="PRU00169"/>
    </source>
</evidence>
<dbReference type="GO" id="GO:0000155">
    <property type="term" value="F:phosphorelay sensor kinase activity"/>
    <property type="evidence" value="ECO:0007669"/>
    <property type="project" value="InterPro"/>
</dbReference>
<dbReference type="InterPro" id="IPR035965">
    <property type="entry name" value="PAS-like_dom_sf"/>
</dbReference>
<organism evidence="12 13">
    <name type="scientific">Hoeflea prorocentri</name>
    <dbReference type="NCBI Taxonomy" id="1922333"/>
    <lineage>
        <taxon>Bacteria</taxon>
        <taxon>Pseudomonadati</taxon>
        <taxon>Pseudomonadota</taxon>
        <taxon>Alphaproteobacteria</taxon>
        <taxon>Hyphomicrobiales</taxon>
        <taxon>Rhizobiaceae</taxon>
        <taxon>Hoeflea</taxon>
    </lineage>
</organism>
<keyword evidence="8" id="KW-0902">Two-component regulatory system</keyword>
<proteinExistence type="predicted"/>
<dbReference type="InterPro" id="IPR001789">
    <property type="entry name" value="Sig_transdc_resp-reg_receiver"/>
</dbReference>
<evidence type="ECO:0000256" key="5">
    <source>
        <dbReference type="ARBA" id="ARBA00022741"/>
    </source>
</evidence>
<dbReference type="InterPro" id="IPR005467">
    <property type="entry name" value="His_kinase_dom"/>
</dbReference>
<gene>
    <name evidence="12" type="ORF">OQ273_14240</name>
</gene>
<dbReference type="InterPro" id="IPR036097">
    <property type="entry name" value="HisK_dim/P_sf"/>
</dbReference>
<dbReference type="PROSITE" id="PS50110">
    <property type="entry name" value="RESPONSE_REGULATORY"/>
    <property type="match status" value="1"/>
</dbReference>
<dbReference type="Pfam" id="PF00512">
    <property type="entry name" value="HisKA"/>
    <property type="match status" value="1"/>
</dbReference>
<dbReference type="PROSITE" id="PS50109">
    <property type="entry name" value="HIS_KIN"/>
    <property type="match status" value="1"/>
</dbReference>
<evidence type="ECO:0000256" key="4">
    <source>
        <dbReference type="ARBA" id="ARBA00022679"/>
    </source>
</evidence>
<dbReference type="InterPro" id="IPR036890">
    <property type="entry name" value="HATPase_C_sf"/>
</dbReference>
<dbReference type="CDD" id="cd00082">
    <property type="entry name" value="HisKA"/>
    <property type="match status" value="1"/>
</dbReference>
<dbReference type="SMART" id="SM00448">
    <property type="entry name" value="REC"/>
    <property type="match status" value="1"/>
</dbReference>
<dbReference type="GO" id="GO:0043565">
    <property type="term" value="F:sequence-specific DNA binding"/>
    <property type="evidence" value="ECO:0007669"/>
    <property type="project" value="InterPro"/>
</dbReference>
<dbReference type="CDD" id="cd00156">
    <property type="entry name" value="REC"/>
    <property type="match status" value="1"/>
</dbReference>
<dbReference type="EMBL" id="JAPJZI010000001">
    <property type="protein sequence ID" value="MDA5399738.1"/>
    <property type="molecule type" value="Genomic_DNA"/>
</dbReference>
<dbReference type="Gene3D" id="3.30.450.20">
    <property type="entry name" value="PAS domain"/>
    <property type="match status" value="1"/>
</dbReference>
<dbReference type="Pfam" id="PF00072">
    <property type="entry name" value="Response_reg"/>
    <property type="match status" value="1"/>
</dbReference>
<feature type="modified residue" description="4-aspartylphosphate" evidence="9">
    <location>
        <position position="739"/>
    </location>
</feature>
<evidence type="ECO:0000313" key="12">
    <source>
        <dbReference type="EMBL" id="MDA5399738.1"/>
    </source>
</evidence>
<protein>
    <recommendedName>
        <fullName evidence="2">histidine kinase</fullName>
        <ecNumber evidence="2">2.7.13.3</ecNumber>
    </recommendedName>
</protein>
<keyword evidence="3 9" id="KW-0597">Phosphoprotein</keyword>
<keyword evidence="5" id="KW-0547">Nucleotide-binding</keyword>
<dbReference type="SUPFAM" id="SSF55874">
    <property type="entry name" value="ATPase domain of HSP90 chaperone/DNA topoisomerase II/histidine kinase"/>
    <property type="match status" value="1"/>
</dbReference>
<evidence type="ECO:0000256" key="8">
    <source>
        <dbReference type="ARBA" id="ARBA00023012"/>
    </source>
</evidence>
<dbReference type="Gene3D" id="3.30.565.10">
    <property type="entry name" value="Histidine kinase-like ATPase, C-terminal domain"/>
    <property type="match status" value="1"/>
</dbReference>
<dbReference type="InterPro" id="IPR003661">
    <property type="entry name" value="HisK_dim/P_dom"/>
</dbReference>
<reference evidence="12" key="1">
    <citation type="submission" date="2022-11" db="EMBL/GenBank/DDBJ databases">
        <title>Draft genome sequence of Hoeflea poritis E7-10 and Hoeflea prorocentri PM5-8, separated from scleractinian coral Porites lutea and marine dinoflagellate.</title>
        <authorList>
            <person name="Zhang G."/>
            <person name="Wei Q."/>
            <person name="Cai L."/>
        </authorList>
    </citation>
    <scope>NUCLEOTIDE SEQUENCE</scope>
    <source>
        <strain evidence="12">PM5-8</strain>
    </source>
</reference>
<dbReference type="AlphaFoldDB" id="A0A9X3UJD8"/>
<dbReference type="Gene3D" id="1.10.287.130">
    <property type="match status" value="1"/>
</dbReference>
<dbReference type="Proteomes" id="UP001151234">
    <property type="component" value="Unassembled WGS sequence"/>
</dbReference>
<dbReference type="RefSeq" id="WP_267991158.1">
    <property type="nucleotide sequence ID" value="NZ_JAPJZI010000001.1"/>
</dbReference>
<dbReference type="EC" id="2.7.13.3" evidence="2"/>
<evidence type="ECO:0000259" key="10">
    <source>
        <dbReference type="PROSITE" id="PS50109"/>
    </source>
</evidence>
<keyword evidence="13" id="KW-1185">Reference proteome</keyword>
<evidence type="ECO:0000256" key="2">
    <source>
        <dbReference type="ARBA" id="ARBA00012438"/>
    </source>
</evidence>
<keyword evidence="7 12" id="KW-0067">ATP-binding</keyword>
<dbReference type="InterPro" id="IPR011006">
    <property type="entry name" value="CheY-like_superfamily"/>
</dbReference>
<evidence type="ECO:0000256" key="7">
    <source>
        <dbReference type="ARBA" id="ARBA00022840"/>
    </source>
</evidence>
<dbReference type="GO" id="GO:0006313">
    <property type="term" value="P:DNA transposition"/>
    <property type="evidence" value="ECO:0007669"/>
    <property type="project" value="InterPro"/>
</dbReference>
<keyword evidence="4" id="KW-0808">Transferase</keyword>
<dbReference type="Gene3D" id="3.40.50.2300">
    <property type="match status" value="1"/>
</dbReference>
<dbReference type="Pfam" id="PF12860">
    <property type="entry name" value="PAS_7"/>
    <property type="match status" value="1"/>
</dbReference>
<dbReference type="InterPro" id="IPR003594">
    <property type="entry name" value="HATPase_dom"/>
</dbReference>
<name>A0A9X3UJD8_9HYPH</name>
<evidence type="ECO:0000256" key="3">
    <source>
        <dbReference type="ARBA" id="ARBA00022553"/>
    </source>
</evidence>
<accession>A0A9X3UJD8</accession>
<dbReference type="SMART" id="SM00388">
    <property type="entry name" value="HisKA"/>
    <property type="match status" value="1"/>
</dbReference>
<feature type="domain" description="Response regulatory" evidence="11">
    <location>
        <begin position="690"/>
        <end position="806"/>
    </location>
</feature>
<evidence type="ECO:0000259" key="11">
    <source>
        <dbReference type="PROSITE" id="PS50110"/>
    </source>
</evidence>
<dbReference type="SUPFAM" id="SSF52172">
    <property type="entry name" value="CheY-like"/>
    <property type="match status" value="1"/>
</dbReference>
<evidence type="ECO:0000313" key="13">
    <source>
        <dbReference type="Proteomes" id="UP001151234"/>
    </source>
</evidence>
<dbReference type="SUPFAM" id="SSF47384">
    <property type="entry name" value="Homodimeric domain of signal transducing histidine kinase"/>
    <property type="match status" value="1"/>
</dbReference>
<dbReference type="SUPFAM" id="SSF55785">
    <property type="entry name" value="PYP-like sensor domain (PAS domain)"/>
    <property type="match status" value="1"/>
</dbReference>
<dbReference type="InterPro" id="IPR002514">
    <property type="entry name" value="Transposase_8"/>
</dbReference>
<dbReference type="PANTHER" id="PTHR43065">
    <property type="entry name" value="SENSOR HISTIDINE KINASE"/>
    <property type="match status" value="1"/>
</dbReference>
<comment type="caution">
    <text evidence="12">The sequence shown here is derived from an EMBL/GenBank/DDBJ whole genome shotgun (WGS) entry which is preliminary data.</text>
</comment>
<dbReference type="InterPro" id="IPR010921">
    <property type="entry name" value="Trp_repressor/repl_initiator"/>
</dbReference>
<dbReference type="PANTHER" id="PTHR43065:SF10">
    <property type="entry name" value="PEROXIDE STRESS-ACTIVATED HISTIDINE KINASE MAK3"/>
    <property type="match status" value="1"/>
</dbReference>
<evidence type="ECO:0000256" key="6">
    <source>
        <dbReference type="ARBA" id="ARBA00022777"/>
    </source>
</evidence>
<dbReference type="GO" id="GO:0004803">
    <property type="term" value="F:transposase activity"/>
    <property type="evidence" value="ECO:0007669"/>
    <property type="project" value="InterPro"/>
</dbReference>
<sequence>MAAKDQEHVRTFSADEKVRLVLESLRADKSVAEQCREVGVPQDIFEQWRNSFLEGGKRQLFEETAPASNSIELDDDLCRMIVESFPANLLVSRPADGKILFRSGSTEATYGKREHTSEHWACQKARRKFVEQLKETGKVDAMFFVGRKFDDTEFPAQLSSRLIEHRDTTISVTTSTDLSRFYAMTEEIEKINARFEEALEALDEGLMLYDSELRLELFNERANELFFDGKGRFELGKTFQEICDHFAKTGLLVMPPGLAKEDWARFAEQDVRSLAQNSELTTAAGRLLLGTSHKTDQGGYLLTFRDITEQRKAQEAEREADSLLKLIVDACPVNFMVSRVEDGEIVYRSQASKERFGKIDSARSFFLKPEDRLAYLDALLPTGVVNDYPVKFRKGNGSITDGLTSARVTTYKGNDVIVSSTRDVTEFLKLQEELRHQREIAHQNEKLSALGELLAGVAHELNNPLSVVVGYSMMLKEKLEDPIHRERIDRVSQAAERCARIVKTFLAMARQRPVNPEPLSLNDIIEVAADDAGVAVRSKGARIVFDLNSTLPLVDADEDQLIQVFTNLISNARHALADKGKEGILTLRTYVDDKLNRVVAEVADNGPGVPRELQSRIFEPFFTTKEAGAGTGIGLAFCHRIIDSYGGRLSLKSSPSNGARFIVRLPESARQTGSFAEPGAVGAKAGETRRILVVDDEVSVTDMLVDLLEANGCEVEARNDAQTALSLLERKSFDAILSDIRMPGLDGEAFLKKLKASHSEYDGRLAFVTGDVMSADVADFLKRSGVPHLEKPVVPGDLQALIAELCATGEGLER</sequence>
<feature type="domain" description="Histidine kinase" evidence="10">
    <location>
        <begin position="456"/>
        <end position="669"/>
    </location>
</feature>
<dbReference type="InterPro" id="IPR004358">
    <property type="entry name" value="Sig_transdc_His_kin-like_C"/>
</dbReference>
<dbReference type="Pfam" id="PF01527">
    <property type="entry name" value="HTH_Tnp_1"/>
    <property type="match status" value="1"/>
</dbReference>
<keyword evidence="6" id="KW-0418">Kinase</keyword>
<dbReference type="Pfam" id="PF02518">
    <property type="entry name" value="HATPase_c"/>
    <property type="match status" value="1"/>
</dbReference>
<evidence type="ECO:0000256" key="1">
    <source>
        <dbReference type="ARBA" id="ARBA00000085"/>
    </source>
</evidence>
<dbReference type="SUPFAM" id="SSF48295">
    <property type="entry name" value="TrpR-like"/>
    <property type="match status" value="1"/>
</dbReference>
<comment type="catalytic activity">
    <reaction evidence="1">
        <text>ATP + protein L-histidine = ADP + protein N-phospho-L-histidine.</text>
        <dbReference type="EC" id="2.7.13.3"/>
    </reaction>
</comment>